<dbReference type="Proteomes" id="UP000324222">
    <property type="component" value="Unassembled WGS sequence"/>
</dbReference>
<evidence type="ECO:0000313" key="3">
    <source>
        <dbReference type="Proteomes" id="UP000324222"/>
    </source>
</evidence>
<comment type="caution">
    <text evidence="2">The sequence shown here is derived from an EMBL/GenBank/DDBJ whole genome shotgun (WGS) entry which is preliminary data.</text>
</comment>
<evidence type="ECO:0000256" key="1">
    <source>
        <dbReference type="SAM" id="MobiDB-lite"/>
    </source>
</evidence>
<dbReference type="EMBL" id="VSRR010000746">
    <property type="protein sequence ID" value="MPC19170.1"/>
    <property type="molecule type" value="Genomic_DNA"/>
</dbReference>
<proteinExistence type="predicted"/>
<keyword evidence="3" id="KW-1185">Reference proteome</keyword>
<gene>
    <name evidence="2" type="ORF">E2C01_012080</name>
</gene>
<name>A0A5B7DCW5_PORTR</name>
<evidence type="ECO:0000313" key="2">
    <source>
        <dbReference type="EMBL" id="MPC19170.1"/>
    </source>
</evidence>
<reference evidence="2 3" key="1">
    <citation type="submission" date="2019-05" db="EMBL/GenBank/DDBJ databases">
        <title>Another draft genome of Portunus trituberculatus and its Hox gene families provides insights of decapod evolution.</title>
        <authorList>
            <person name="Jeong J.-H."/>
            <person name="Song I."/>
            <person name="Kim S."/>
            <person name="Choi T."/>
            <person name="Kim D."/>
            <person name="Ryu S."/>
            <person name="Kim W."/>
        </authorList>
    </citation>
    <scope>NUCLEOTIDE SEQUENCE [LARGE SCALE GENOMIC DNA]</scope>
    <source>
        <tissue evidence="2">Muscle</tissue>
    </source>
</reference>
<organism evidence="2 3">
    <name type="scientific">Portunus trituberculatus</name>
    <name type="common">Swimming crab</name>
    <name type="synonym">Neptunus trituberculatus</name>
    <dbReference type="NCBI Taxonomy" id="210409"/>
    <lineage>
        <taxon>Eukaryota</taxon>
        <taxon>Metazoa</taxon>
        <taxon>Ecdysozoa</taxon>
        <taxon>Arthropoda</taxon>
        <taxon>Crustacea</taxon>
        <taxon>Multicrustacea</taxon>
        <taxon>Malacostraca</taxon>
        <taxon>Eumalacostraca</taxon>
        <taxon>Eucarida</taxon>
        <taxon>Decapoda</taxon>
        <taxon>Pleocyemata</taxon>
        <taxon>Brachyura</taxon>
        <taxon>Eubrachyura</taxon>
        <taxon>Portunoidea</taxon>
        <taxon>Portunidae</taxon>
        <taxon>Portuninae</taxon>
        <taxon>Portunus</taxon>
    </lineage>
</organism>
<accession>A0A5B7DCW5</accession>
<feature type="region of interest" description="Disordered" evidence="1">
    <location>
        <begin position="116"/>
        <end position="140"/>
    </location>
</feature>
<dbReference type="AlphaFoldDB" id="A0A5B7DCW5"/>
<sequence>MVPSGGNSQPTKDSSRIRSLEYITKEQEVSQGSKCYLEKEANKKISDCPGPSPSSSFFYGGNRLRSRVLERWWQKVGARERALKVGSCMRGSRGGGGGSHRCSWLWRGGTVLTALPVPPARPHAHAPQNPPHPELVTRGV</sequence>
<protein>
    <submittedName>
        <fullName evidence="2">Uncharacterized protein</fullName>
    </submittedName>
</protein>